<protein>
    <recommendedName>
        <fullName evidence="3">Secreted protein</fullName>
    </recommendedName>
</protein>
<reference evidence="1 2" key="1">
    <citation type="submission" date="2023-07" db="EMBL/GenBank/DDBJ databases">
        <title>Comparative genomics of wheat-associated soil bacteria to identify genetic determinants of phenazine resistance.</title>
        <authorList>
            <person name="Mouncey N."/>
        </authorList>
    </citation>
    <scope>NUCLEOTIDE SEQUENCE [LARGE SCALE GENOMIC DNA]</scope>
    <source>
        <strain evidence="1 2">W4I19-2</strain>
    </source>
</reference>
<dbReference type="EMBL" id="JAUSYA010000001">
    <property type="protein sequence ID" value="MDQ0685669.1"/>
    <property type="molecule type" value="Genomic_DNA"/>
</dbReference>
<evidence type="ECO:0000313" key="2">
    <source>
        <dbReference type="Proteomes" id="UP001243364"/>
    </source>
</evidence>
<dbReference type="Proteomes" id="UP001243364">
    <property type="component" value="Unassembled WGS sequence"/>
</dbReference>
<gene>
    <name evidence="1" type="ORF">QFZ56_004632</name>
</gene>
<evidence type="ECO:0000313" key="1">
    <source>
        <dbReference type="EMBL" id="MDQ0685669.1"/>
    </source>
</evidence>
<sequence length="79" mass="9049">MTGTQSRTMPLGLLLVCRNAETTFRRLSARVFFWPLPVRMISRRRSASSSRSKDSRRFCSAAAPIEPSKYVPKRSRSSR</sequence>
<accession>A0ABU0Q4U0</accession>
<comment type="caution">
    <text evidence="1">The sequence shown here is derived from an EMBL/GenBank/DDBJ whole genome shotgun (WGS) entry which is preliminary data.</text>
</comment>
<evidence type="ECO:0008006" key="3">
    <source>
        <dbReference type="Google" id="ProtNLM"/>
    </source>
</evidence>
<proteinExistence type="predicted"/>
<organism evidence="1 2">
    <name type="scientific">Streptomyces achromogenes</name>
    <dbReference type="NCBI Taxonomy" id="67255"/>
    <lineage>
        <taxon>Bacteria</taxon>
        <taxon>Bacillati</taxon>
        <taxon>Actinomycetota</taxon>
        <taxon>Actinomycetes</taxon>
        <taxon>Kitasatosporales</taxon>
        <taxon>Streptomycetaceae</taxon>
        <taxon>Streptomyces</taxon>
    </lineage>
</organism>
<keyword evidence="2" id="KW-1185">Reference proteome</keyword>
<name>A0ABU0Q4U0_STRAH</name>